<dbReference type="PANTHER" id="PTHR23025">
    <property type="entry name" value="TRIACYLGLYCEROL LIPASE"/>
    <property type="match status" value="1"/>
</dbReference>
<evidence type="ECO:0000313" key="6">
    <source>
        <dbReference type="Proteomes" id="UP001237448"/>
    </source>
</evidence>
<dbReference type="RefSeq" id="WP_307426694.1">
    <property type="nucleotide sequence ID" value="NZ_JAUSVK010000001.1"/>
</dbReference>
<gene>
    <name evidence="5" type="ORF">J3R73_002378</name>
</gene>
<reference evidence="5 6" key="1">
    <citation type="submission" date="2023-07" db="EMBL/GenBank/DDBJ databases">
        <title>Genomic Encyclopedia of Type Strains, Phase IV (KMG-IV): sequencing the most valuable type-strain genomes for metagenomic binning, comparative biology and taxonomic classification.</title>
        <authorList>
            <person name="Goeker M."/>
        </authorList>
    </citation>
    <scope>NUCLEOTIDE SEQUENCE [LARGE SCALE GENOMIC DNA]</scope>
    <source>
        <strain evidence="5 6">DSM 5896</strain>
    </source>
</reference>
<dbReference type="InterPro" id="IPR013094">
    <property type="entry name" value="AB_hydrolase_3"/>
</dbReference>
<evidence type="ECO:0000256" key="1">
    <source>
        <dbReference type="ARBA" id="ARBA00010515"/>
    </source>
</evidence>
<sequence>MNKTGTALTVETLPGRLTPDLAALLAAVEAEAGPQPDTTLMPPAEGRHVVARINQRWNRDLPAMASTADVTVPADATLGSADCAVQVLVPPNAGAGALIFIHGGGFAFGNPQTHERCARVLAIEAGLPVLSPDYRLSPEHPFPAGLTDIVACLRAAFEAAAQAGVRPGPLIVSGDSAGANLALAAMLHEQQAGRPLPAGALLFYGAYDADFDTPSYRRFRDGPGLTTGKMRRYWDWYVADEAARRNPLASPLHASDAALRALPPLHLMAAEIDPILSDTLNLGARLASLGRPERVHLATGATHGFLQMTGMLADARQALAEAGAAARAMIA</sequence>
<dbReference type="PANTHER" id="PTHR23025:SF3">
    <property type="entry name" value="HORMONE-SENSITIVE LIPASE"/>
    <property type="match status" value="1"/>
</dbReference>
<comment type="similarity">
    <text evidence="1">Belongs to the 'GDXG' lipolytic enzyme family.</text>
</comment>
<evidence type="ECO:0000259" key="4">
    <source>
        <dbReference type="Pfam" id="PF07859"/>
    </source>
</evidence>
<keyword evidence="2 5" id="KW-0378">Hydrolase</keyword>
<dbReference type="InterPro" id="IPR002168">
    <property type="entry name" value="Lipase_GDXG_HIS_AS"/>
</dbReference>
<dbReference type="InterPro" id="IPR029058">
    <property type="entry name" value="AB_hydrolase_fold"/>
</dbReference>
<dbReference type="EMBL" id="JAUSVK010000001">
    <property type="protein sequence ID" value="MDQ0392586.1"/>
    <property type="molecule type" value="Genomic_DNA"/>
</dbReference>
<comment type="caution">
    <text evidence="5">The sequence shown here is derived from an EMBL/GenBank/DDBJ whole genome shotgun (WGS) entry which is preliminary data.</text>
</comment>
<evidence type="ECO:0000313" key="5">
    <source>
        <dbReference type="EMBL" id="MDQ0392586.1"/>
    </source>
</evidence>
<dbReference type="Proteomes" id="UP001237448">
    <property type="component" value="Unassembled WGS sequence"/>
</dbReference>
<feature type="active site" evidence="3">
    <location>
        <position position="176"/>
    </location>
</feature>
<dbReference type="PROSITE" id="PS01174">
    <property type="entry name" value="LIPASE_GDXG_SER"/>
    <property type="match status" value="1"/>
</dbReference>
<name>A0ABU0FDI8_9HYPH</name>
<dbReference type="EC" id="3.1.1.-" evidence="5"/>
<protein>
    <submittedName>
        <fullName evidence="5">Acetyl esterase</fullName>
        <ecNumber evidence="5">3.1.1.-</ecNumber>
    </submittedName>
</protein>
<proteinExistence type="inferred from homology"/>
<feature type="domain" description="Alpha/beta hydrolase fold-3" evidence="4">
    <location>
        <begin position="98"/>
        <end position="306"/>
    </location>
</feature>
<keyword evidence="6" id="KW-1185">Reference proteome</keyword>
<organism evidence="5 6">
    <name type="scientific">Labrys monachus</name>
    <dbReference type="NCBI Taxonomy" id="217067"/>
    <lineage>
        <taxon>Bacteria</taxon>
        <taxon>Pseudomonadati</taxon>
        <taxon>Pseudomonadota</taxon>
        <taxon>Alphaproteobacteria</taxon>
        <taxon>Hyphomicrobiales</taxon>
        <taxon>Xanthobacteraceae</taxon>
        <taxon>Labrys</taxon>
    </lineage>
</organism>
<dbReference type="Pfam" id="PF07859">
    <property type="entry name" value="Abhydrolase_3"/>
    <property type="match status" value="1"/>
</dbReference>
<dbReference type="Gene3D" id="3.40.50.1820">
    <property type="entry name" value="alpha/beta hydrolase"/>
    <property type="match status" value="1"/>
</dbReference>
<accession>A0ABU0FDI8</accession>
<evidence type="ECO:0000256" key="2">
    <source>
        <dbReference type="ARBA" id="ARBA00022801"/>
    </source>
</evidence>
<dbReference type="SUPFAM" id="SSF53474">
    <property type="entry name" value="alpha/beta-Hydrolases"/>
    <property type="match status" value="1"/>
</dbReference>
<evidence type="ECO:0000256" key="3">
    <source>
        <dbReference type="PROSITE-ProRule" id="PRU10038"/>
    </source>
</evidence>
<dbReference type="PROSITE" id="PS01173">
    <property type="entry name" value="LIPASE_GDXG_HIS"/>
    <property type="match status" value="1"/>
</dbReference>
<dbReference type="InterPro" id="IPR033140">
    <property type="entry name" value="Lipase_GDXG_put_SER_AS"/>
</dbReference>
<dbReference type="GO" id="GO:0016787">
    <property type="term" value="F:hydrolase activity"/>
    <property type="evidence" value="ECO:0007669"/>
    <property type="project" value="UniProtKB-KW"/>
</dbReference>